<proteinExistence type="predicted"/>
<dbReference type="SUPFAM" id="SSF56112">
    <property type="entry name" value="Protein kinase-like (PK-like)"/>
    <property type="match status" value="1"/>
</dbReference>
<accession>A0A5J4UAS8</accession>
<dbReference type="InterPro" id="IPR011009">
    <property type="entry name" value="Kinase-like_dom_sf"/>
</dbReference>
<dbReference type="Proteomes" id="UP000324800">
    <property type="component" value="Unassembled WGS sequence"/>
</dbReference>
<evidence type="ECO:0000313" key="2">
    <source>
        <dbReference type="Proteomes" id="UP000324800"/>
    </source>
</evidence>
<organism evidence="1 2">
    <name type="scientific">Streblomastix strix</name>
    <dbReference type="NCBI Taxonomy" id="222440"/>
    <lineage>
        <taxon>Eukaryota</taxon>
        <taxon>Metamonada</taxon>
        <taxon>Preaxostyla</taxon>
        <taxon>Oxymonadida</taxon>
        <taxon>Streblomastigidae</taxon>
        <taxon>Streblomastix</taxon>
    </lineage>
</organism>
<sequence>MQNLGFGQIFREYLVSGADGIPIKVMIESEDNYIQKDNTVNILQQINCEFFEKVLSIEQFENDIYIFKECANMDSLQSIVNAGKIPDVETLLVIIHDISTLILHPSTSNTQKEPTKLFPSYLDLAITAYMLASGKNLNNKQCDELRKLGLKTPSNLEEGYYQIL</sequence>
<comment type="caution">
    <text evidence="1">The sequence shown here is derived from an EMBL/GenBank/DDBJ whole genome shotgun (WGS) entry which is preliminary data.</text>
</comment>
<dbReference type="EMBL" id="SNRW01018221">
    <property type="protein sequence ID" value="KAA6367548.1"/>
    <property type="molecule type" value="Genomic_DNA"/>
</dbReference>
<evidence type="ECO:0008006" key="3">
    <source>
        <dbReference type="Google" id="ProtNLM"/>
    </source>
</evidence>
<evidence type="ECO:0000313" key="1">
    <source>
        <dbReference type="EMBL" id="KAA6367548.1"/>
    </source>
</evidence>
<reference evidence="1 2" key="1">
    <citation type="submission" date="2019-03" db="EMBL/GenBank/DDBJ databases">
        <title>Single cell metagenomics reveals metabolic interactions within the superorganism composed of flagellate Streblomastix strix and complex community of Bacteroidetes bacteria on its surface.</title>
        <authorList>
            <person name="Treitli S.C."/>
            <person name="Kolisko M."/>
            <person name="Husnik F."/>
            <person name="Keeling P."/>
            <person name="Hampl V."/>
        </authorList>
    </citation>
    <scope>NUCLEOTIDE SEQUENCE [LARGE SCALE GENOMIC DNA]</scope>
    <source>
        <strain evidence="1">ST1C</strain>
    </source>
</reference>
<name>A0A5J4UAS8_9EUKA</name>
<gene>
    <name evidence="1" type="ORF">EZS28_036925</name>
</gene>
<dbReference type="AlphaFoldDB" id="A0A5J4UAS8"/>
<protein>
    <recommendedName>
        <fullName evidence="3">Protein kinase domain-containing protein</fullName>
    </recommendedName>
</protein>